<keyword evidence="2" id="KW-1185">Reference proteome</keyword>
<dbReference type="RefSeq" id="WP_256132856.1">
    <property type="nucleotide sequence ID" value="NZ_JANFXK010000015.1"/>
</dbReference>
<dbReference type="InterPro" id="IPR038666">
    <property type="entry name" value="SSP1_head-tail_sf"/>
</dbReference>
<comment type="caution">
    <text evidence="1">The sequence shown here is derived from an EMBL/GenBank/DDBJ whole genome shotgun (WGS) entry which is preliminary data.</text>
</comment>
<evidence type="ECO:0000313" key="1">
    <source>
        <dbReference type="EMBL" id="MCQ4637675.1"/>
    </source>
</evidence>
<organism evidence="1 2">
    <name type="scientific">Anaerovorax odorimutans</name>
    <dbReference type="NCBI Taxonomy" id="109327"/>
    <lineage>
        <taxon>Bacteria</taxon>
        <taxon>Bacillati</taxon>
        <taxon>Bacillota</taxon>
        <taxon>Clostridia</taxon>
        <taxon>Peptostreptococcales</taxon>
        <taxon>Anaerovoracaceae</taxon>
        <taxon>Anaerovorax</taxon>
    </lineage>
</organism>
<gene>
    <name evidence="1" type="ORF">NE619_13155</name>
</gene>
<dbReference type="Pfam" id="PF05521">
    <property type="entry name" value="Phage_HCP"/>
    <property type="match status" value="1"/>
</dbReference>
<dbReference type="InterPro" id="IPR008767">
    <property type="entry name" value="Phage_SPP1_head-tail_adaptor"/>
</dbReference>
<protein>
    <submittedName>
        <fullName evidence="1">Phage head closure protein</fullName>
    </submittedName>
</protein>
<proteinExistence type="predicted"/>
<dbReference type="Proteomes" id="UP001524502">
    <property type="component" value="Unassembled WGS sequence"/>
</dbReference>
<dbReference type="Gene3D" id="2.40.10.270">
    <property type="entry name" value="Bacteriophage SPP1 head-tail adaptor protein"/>
    <property type="match status" value="1"/>
</dbReference>
<dbReference type="EMBL" id="JANFXK010000015">
    <property type="protein sequence ID" value="MCQ4637675.1"/>
    <property type="molecule type" value="Genomic_DNA"/>
</dbReference>
<accession>A0ABT1RR63</accession>
<reference evidence="1 2" key="1">
    <citation type="submission" date="2022-06" db="EMBL/GenBank/DDBJ databases">
        <title>Isolation of gut microbiota from human fecal samples.</title>
        <authorList>
            <person name="Pamer E.G."/>
            <person name="Barat B."/>
            <person name="Waligurski E."/>
            <person name="Medina S."/>
            <person name="Paddock L."/>
            <person name="Mostad J."/>
        </authorList>
    </citation>
    <scope>NUCLEOTIDE SEQUENCE [LARGE SCALE GENOMIC DNA]</scope>
    <source>
        <strain evidence="1 2">SL.3.17</strain>
    </source>
</reference>
<name>A0ABT1RR63_9FIRM</name>
<dbReference type="NCBIfam" id="TIGR01563">
    <property type="entry name" value="gp16_SPP1"/>
    <property type="match status" value="1"/>
</dbReference>
<sequence>MKPLDVGRLNKQIILISFKPGKDRLHQDIREPVESKPIWATVKPQRGSEPYEAGKKQPEQQYTVTIRYRNGVTTDMLVKYGEKILQIESCVDVEEEHYMIELQCTEKEGAR</sequence>
<evidence type="ECO:0000313" key="2">
    <source>
        <dbReference type="Proteomes" id="UP001524502"/>
    </source>
</evidence>